<dbReference type="InterPro" id="IPR001845">
    <property type="entry name" value="HTH_ArsR_DNA-bd_dom"/>
</dbReference>
<evidence type="ECO:0000313" key="3">
    <source>
        <dbReference type="Proteomes" id="UP001333102"/>
    </source>
</evidence>
<dbReference type="InterPro" id="IPR036388">
    <property type="entry name" value="WH-like_DNA-bd_sf"/>
</dbReference>
<dbReference type="PRINTS" id="PR00778">
    <property type="entry name" value="HTHARSR"/>
</dbReference>
<organism evidence="2 3">
    <name type="scientific">Geochorda subterranea</name>
    <dbReference type="NCBI Taxonomy" id="3109564"/>
    <lineage>
        <taxon>Bacteria</taxon>
        <taxon>Bacillati</taxon>
        <taxon>Bacillota</taxon>
        <taxon>Limnochordia</taxon>
        <taxon>Limnochordales</taxon>
        <taxon>Geochordaceae</taxon>
        <taxon>Geochorda</taxon>
    </lineage>
</organism>
<evidence type="ECO:0000313" key="2">
    <source>
        <dbReference type="EMBL" id="WRP15743.1"/>
    </source>
</evidence>
<dbReference type="Gene3D" id="1.10.10.10">
    <property type="entry name" value="Winged helix-like DNA-binding domain superfamily/Winged helix DNA-binding domain"/>
    <property type="match status" value="1"/>
</dbReference>
<dbReference type="SUPFAM" id="SSF46785">
    <property type="entry name" value="Winged helix' DNA-binding domain"/>
    <property type="match status" value="1"/>
</dbReference>
<evidence type="ECO:0000259" key="1">
    <source>
        <dbReference type="PROSITE" id="PS50987"/>
    </source>
</evidence>
<keyword evidence="3" id="KW-1185">Reference proteome</keyword>
<gene>
    <name evidence="2" type="ORF">VLY81_06205</name>
</gene>
<sequence>MTEEEAALWALCFRALGDAIRLRILALIVRQPFSVEPGVIVYRPGLKASVVSYHLRVLADPGFIEGRPSGSFVRWAGGHPAHAPDG</sequence>
<dbReference type="InterPro" id="IPR036390">
    <property type="entry name" value="WH_DNA-bd_sf"/>
</dbReference>
<dbReference type="Proteomes" id="UP001333102">
    <property type="component" value="Chromosome"/>
</dbReference>
<dbReference type="InterPro" id="IPR011991">
    <property type="entry name" value="ArsR-like_HTH"/>
</dbReference>
<name>A0ABZ1BSZ5_9FIRM</name>
<reference evidence="3" key="1">
    <citation type="submission" date="2023-12" db="EMBL/GenBank/DDBJ databases">
        <title>Novel isolates from deep terrestrial aquifers shed light on the physiology and ecology of the class Limnochordia.</title>
        <authorList>
            <person name="Karnachuk O.V."/>
            <person name="Lukina A.P."/>
            <person name="Avakyan M.R."/>
            <person name="Kadnikov V."/>
            <person name="Begmatov S."/>
            <person name="Beletsky A.V."/>
            <person name="Mardanov A.V."/>
            <person name="Ravin N.V."/>
        </authorList>
    </citation>
    <scope>NUCLEOTIDE SEQUENCE [LARGE SCALE GENOMIC DNA]</scope>
    <source>
        <strain evidence="3">LN</strain>
    </source>
</reference>
<dbReference type="RefSeq" id="WP_324670151.1">
    <property type="nucleotide sequence ID" value="NZ_CP141614.1"/>
</dbReference>
<dbReference type="PROSITE" id="PS50987">
    <property type="entry name" value="HTH_ARSR_2"/>
    <property type="match status" value="1"/>
</dbReference>
<feature type="domain" description="HTH arsR-type" evidence="1">
    <location>
        <begin position="1"/>
        <end position="86"/>
    </location>
</feature>
<protein>
    <recommendedName>
        <fullName evidence="1">HTH arsR-type domain-containing protein</fullName>
    </recommendedName>
</protein>
<accession>A0ABZ1BSZ5</accession>
<dbReference type="EMBL" id="CP141614">
    <property type="protein sequence ID" value="WRP15743.1"/>
    <property type="molecule type" value="Genomic_DNA"/>
</dbReference>
<proteinExistence type="predicted"/>
<dbReference type="CDD" id="cd00090">
    <property type="entry name" value="HTH_ARSR"/>
    <property type="match status" value="1"/>
</dbReference>